<proteinExistence type="predicted"/>
<dbReference type="PATRIC" id="fig|1382798.3.peg.532"/>
<dbReference type="Gene3D" id="2.60.120.200">
    <property type="match status" value="1"/>
</dbReference>
<feature type="chain" id="PRO_5002325358" description="Fibronectin type-III domain-containing protein" evidence="3">
    <location>
        <begin position="22"/>
        <end position="1263"/>
    </location>
</feature>
<keyword evidence="2" id="KW-1015">Disulfide bond</keyword>
<dbReference type="InterPro" id="IPR024655">
    <property type="entry name" value="Asl1_glyco_hydro_catalytic"/>
</dbReference>
<feature type="domain" description="Fibronectin type-III" evidence="4">
    <location>
        <begin position="486"/>
        <end position="576"/>
    </location>
</feature>
<dbReference type="SMART" id="SM00560">
    <property type="entry name" value="LamGL"/>
    <property type="match status" value="1"/>
</dbReference>
<dbReference type="Gene3D" id="2.60.40.10">
    <property type="entry name" value="Immunoglobulins"/>
    <property type="match status" value="2"/>
</dbReference>
<dbReference type="InterPro" id="IPR013320">
    <property type="entry name" value="ConA-like_dom_sf"/>
</dbReference>
<evidence type="ECO:0000256" key="1">
    <source>
        <dbReference type="ARBA" id="ARBA00022729"/>
    </source>
</evidence>
<dbReference type="CDD" id="cd00063">
    <property type="entry name" value="FN3"/>
    <property type="match status" value="1"/>
</dbReference>
<evidence type="ECO:0000313" key="6">
    <source>
        <dbReference type="Proteomes" id="UP000032361"/>
    </source>
</evidence>
<dbReference type="SUPFAM" id="SSF51445">
    <property type="entry name" value="(Trans)glycosidases"/>
    <property type="match status" value="1"/>
</dbReference>
<dbReference type="Pfam" id="PF11790">
    <property type="entry name" value="Glyco_hydro_cc"/>
    <property type="match status" value="1"/>
</dbReference>
<dbReference type="GO" id="GO:0071966">
    <property type="term" value="P:fungal-type cell wall polysaccharide metabolic process"/>
    <property type="evidence" value="ECO:0007669"/>
    <property type="project" value="TreeGrafter"/>
</dbReference>
<dbReference type="InterPro" id="IPR036116">
    <property type="entry name" value="FN3_sf"/>
</dbReference>
<feature type="signal peptide" evidence="3">
    <location>
        <begin position="1"/>
        <end position="21"/>
    </location>
</feature>
<reference evidence="5 6" key="1">
    <citation type="journal article" date="2015" name="Antonie Van Leeuwenhoek">
        <title>Tamlana nanhaiensis sp. nov., isolated from surface seawater collected from the South China Sea.</title>
        <authorList>
            <person name="Liu X."/>
            <person name="Lai Q."/>
            <person name="Du Y."/>
            <person name="Li G."/>
            <person name="Sun F."/>
            <person name="Shao Z."/>
        </authorList>
    </citation>
    <scope>NUCLEOTIDE SEQUENCE [LARGE SCALE GENOMIC DNA]</scope>
    <source>
        <strain evidence="5 6">FHC16</strain>
    </source>
</reference>
<dbReference type="OrthoDB" id="9809583at2"/>
<dbReference type="Gene3D" id="2.60.20.10">
    <property type="entry name" value="Crystallins"/>
    <property type="match status" value="1"/>
</dbReference>
<comment type="caution">
    <text evidence="5">The sequence shown here is derived from an EMBL/GenBank/DDBJ whole genome shotgun (WGS) entry which is preliminary data.</text>
</comment>
<evidence type="ECO:0000256" key="3">
    <source>
        <dbReference type="SAM" id="SignalP"/>
    </source>
</evidence>
<dbReference type="Pfam" id="PF13385">
    <property type="entry name" value="Laminin_G_3"/>
    <property type="match status" value="1"/>
</dbReference>
<evidence type="ECO:0000259" key="4">
    <source>
        <dbReference type="PROSITE" id="PS50853"/>
    </source>
</evidence>
<dbReference type="SUPFAM" id="SSF49899">
    <property type="entry name" value="Concanavalin A-like lectins/glucanases"/>
    <property type="match status" value="1"/>
</dbReference>
<name>A0A0D7W6C8_9FLAO</name>
<dbReference type="InterPro" id="IPR006558">
    <property type="entry name" value="LamG-like"/>
</dbReference>
<evidence type="ECO:0000313" key="5">
    <source>
        <dbReference type="EMBL" id="KJD34680.1"/>
    </source>
</evidence>
<dbReference type="PROSITE" id="PS50853">
    <property type="entry name" value="FN3"/>
    <property type="match status" value="1"/>
</dbReference>
<dbReference type="STRING" id="1382798.PK35_02625"/>
<dbReference type="GO" id="GO:0004553">
    <property type="term" value="F:hydrolase activity, hydrolyzing O-glycosyl compounds"/>
    <property type="evidence" value="ECO:0007669"/>
    <property type="project" value="UniProtKB-ARBA"/>
</dbReference>
<protein>
    <recommendedName>
        <fullName evidence="4">Fibronectin type-III domain-containing protein</fullName>
    </recommendedName>
</protein>
<dbReference type="InterPro" id="IPR008979">
    <property type="entry name" value="Galactose-bd-like_sf"/>
</dbReference>
<keyword evidence="1 3" id="KW-0732">Signal</keyword>
<dbReference type="SUPFAM" id="SSF49265">
    <property type="entry name" value="Fibronectin type III"/>
    <property type="match status" value="1"/>
</dbReference>
<organism evidence="5 6">
    <name type="scientific">Neotamlana nanhaiensis</name>
    <dbReference type="NCBI Taxonomy" id="1382798"/>
    <lineage>
        <taxon>Bacteria</taxon>
        <taxon>Pseudomonadati</taxon>
        <taxon>Bacteroidota</taxon>
        <taxon>Flavobacteriia</taxon>
        <taxon>Flavobacteriales</taxon>
        <taxon>Flavobacteriaceae</taxon>
        <taxon>Neotamlana</taxon>
    </lineage>
</organism>
<sequence length="1263" mass="140083">MKKNYSLFLTLQLFCIYFLQAQSPLTVYTEDNYSGDSQTYAIFTRHYNLGVFDNNIKSFTLQQGYMVTLATSTDGTGYSRVFRADDADLEIASLQTESPYLNETISFIRVMALNDFVTKKGWAGWIQDEWTAINASWRYDWSAGGNSSTNLEYVPIKQNLGWPGWGEIENKANVTHVLGYNEPDRPDQSNLENEVVIDNWKYFMNSGLRLGSPAHSDPYNGLSGFMAEAEANNYRVDFIAIHSYWSRDQQDWSWRLDNVWNAYQRPIWITEWNNGANWTTEAWPSGNRLATDANVQKQLEDITYIVDLLESKPYVERYSFYNAVEDCRAAVLIINDCWKANNPDWENYTWLDDAYVISTWTDGCGENTKVLTPAGEYLRNKNSAKAFNPATEYIPTWTPYTETLSYTISEDFQNVVLHWEGRNGELVNNYVVERRLSGESTWSSFYDSPDYTVLSASDAIPTYALYQLKTVGKDNAETTSPQIAISLSSLIEAKATSAKKIELDWTAVENAVSYNIRRATSSGGTYTLVASEVSDTNYQDTNLSPNTTYYYKIWPVNAGGESGFSSPEAMATTFSLNAPNATVQNILVGSGDNQVKLKWDIIPDAQFDVKRSTSAVGPFVSVGTTGFEENEYTDQTTVNGTAYYYVITPFNDAGSGSDSSTVVSAPNTGQHLYYDFNEGFSTNPYDRWGVYQSTLYPAVSGGTGKGGSGINFTGDDDSYMQIENGVVSSLTDFTIATWVKLNSSSNWMRIFDFGSGSATNMFLTPQNGSTGNYRFAIKYNNGTEERIESSVAPTLDVWTHVAITMNGNVGIMYIDGVEVGRKEDFTLTPSILGETTQNYIGKSQYPDPILDASLDEFRIYNRALSAAEVTSLYGEDVSVPEECPFTLLYSDKTNLTPDPEMNAFNSYQGWGASNQVLETADVYCGANAMRLNGRCSTSLDVAVNWEANTVYRVKFAAKTVGGTAKVGFTNTDGADAYVFNNSDWDIVDYTFTTGANASSGLIFINSCESETATQILIDNYELYNIGNAVVIDNNEDCSFVPLYDGEQNLAPNRACDDLSLWQGWGNREVVTDNVDAHCGDYIKLTTNGCNAALDINPINWAPNATYRLHVYIKTIGGSIGFMANNVDPTLVETFDTGGAWQLIDFTFATGANPSASFISFNGCDGSPSGTEVWIDDYQLYRTDTILGVNDVAFSTETQVKAIGDNVYITNVTAKTELKLYSLSGALVKSVNTKTDTHFSFKSGLWIAVLKTNNGQKAVKLIVK</sequence>
<dbReference type="InterPro" id="IPR003961">
    <property type="entry name" value="FN3_dom"/>
</dbReference>
<dbReference type="Proteomes" id="UP000032361">
    <property type="component" value="Unassembled WGS sequence"/>
</dbReference>
<gene>
    <name evidence="5" type="ORF">PK35_02625</name>
</gene>
<dbReference type="SMART" id="SM00060">
    <property type="entry name" value="FN3"/>
    <property type="match status" value="2"/>
</dbReference>
<dbReference type="PANTHER" id="PTHR34154:SF3">
    <property type="entry name" value="ALKALI-SENSITIVE LINKAGE PROTEIN 1"/>
    <property type="match status" value="1"/>
</dbReference>
<dbReference type="InterPro" id="IPR013783">
    <property type="entry name" value="Ig-like_fold"/>
</dbReference>
<dbReference type="PANTHER" id="PTHR34154">
    <property type="entry name" value="ALKALI-SENSITIVE LINKAGE PROTEIN 1"/>
    <property type="match status" value="1"/>
</dbReference>
<evidence type="ECO:0000256" key="2">
    <source>
        <dbReference type="ARBA" id="ARBA00023157"/>
    </source>
</evidence>
<dbReference type="SUPFAM" id="SSF49785">
    <property type="entry name" value="Galactose-binding domain-like"/>
    <property type="match status" value="1"/>
</dbReference>
<dbReference type="InterPro" id="IPR017853">
    <property type="entry name" value="GH"/>
</dbReference>
<dbReference type="Gene3D" id="2.60.120.260">
    <property type="entry name" value="Galactose-binding domain-like"/>
    <property type="match status" value="2"/>
</dbReference>
<keyword evidence="6" id="KW-1185">Reference proteome</keyword>
<dbReference type="AlphaFoldDB" id="A0A0D7W6C8"/>
<dbReference type="InterPro" id="IPR053183">
    <property type="entry name" value="ASL1"/>
</dbReference>
<dbReference type="EMBL" id="JTDV01000001">
    <property type="protein sequence ID" value="KJD34680.1"/>
    <property type="molecule type" value="Genomic_DNA"/>
</dbReference>
<accession>A0A0D7W6C8</accession>
<dbReference type="RefSeq" id="WP_044625068.1">
    <property type="nucleotide sequence ID" value="NZ_JTDV01000001.1"/>
</dbReference>